<dbReference type="AlphaFoldDB" id="A0A0B2QPE4"/>
<evidence type="ECO:0000256" key="6">
    <source>
        <dbReference type="ARBA" id="ARBA00022968"/>
    </source>
</evidence>
<gene>
    <name evidence="8" type="ORF">glysoja_038472</name>
</gene>
<evidence type="ECO:0000256" key="5">
    <source>
        <dbReference type="ARBA" id="ARBA00022679"/>
    </source>
</evidence>
<comment type="subcellular location">
    <subcellularLocation>
        <location evidence="1">Membrane</location>
        <topology evidence="1">Single-pass type II membrane protein</topology>
    </subcellularLocation>
</comment>
<keyword evidence="5 8" id="KW-0808">Transferase</keyword>
<dbReference type="InterPro" id="IPR029044">
    <property type="entry name" value="Nucleotide-diphossugar_trans"/>
</dbReference>
<dbReference type="Gene3D" id="3.90.550.10">
    <property type="entry name" value="Spore Coat Polysaccharide Biosynthesis Protein SpsA, Chain A"/>
    <property type="match status" value="1"/>
</dbReference>
<dbReference type="GO" id="GO:0005794">
    <property type="term" value="C:Golgi apparatus"/>
    <property type="evidence" value="ECO:0007669"/>
    <property type="project" value="TreeGrafter"/>
</dbReference>
<evidence type="ECO:0000313" key="8">
    <source>
        <dbReference type="EMBL" id="KHN23255.1"/>
    </source>
</evidence>
<proteinExistence type="inferred from homology"/>
<evidence type="ECO:0000256" key="7">
    <source>
        <dbReference type="RuleBase" id="RU362027"/>
    </source>
</evidence>
<dbReference type="GO" id="GO:0016020">
    <property type="term" value="C:membrane"/>
    <property type="evidence" value="ECO:0007669"/>
    <property type="project" value="UniProtKB-SubCell"/>
</dbReference>
<evidence type="ECO:0000256" key="3">
    <source>
        <dbReference type="ARBA" id="ARBA00006351"/>
    </source>
</evidence>
<reference evidence="8" key="1">
    <citation type="submission" date="2014-07" db="EMBL/GenBank/DDBJ databases">
        <title>Identification of a novel salt tolerance gene in wild soybean by whole-genome sequencing.</title>
        <authorList>
            <person name="Lam H.-M."/>
            <person name="Qi X."/>
            <person name="Li M.-W."/>
            <person name="Liu X."/>
            <person name="Xie M."/>
            <person name="Ni M."/>
            <person name="Xu X."/>
        </authorList>
    </citation>
    <scope>NUCLEOTIDE SEQUENCE [LARGE SCALE GENOMIC DNA]</scope>
    <source>
        <tissue evidence="8">Root</tissue>
    </source>
</reference>
<dbReference type="Proteomes" id="UP000053555">
    <property type="component" value="Unassembled WGS sequence"/>
</dbReference>
<dbReference type="EMBL" id="KN656381">
    <property type="protein sequence ID" value="KHN23255.1"/>
    <property type="molecule type" value="Genomic_DNA"/>
</dbReference>
<protein>
    <recommendedName>
        <fullName evidence="7">Hexosyltransferase</fullName>
        <ecNumber evidence="7">2.4.1.-</ecNumber>
    </recommendedName>
</protein>
<evidence type="ECO:0000256" key="1">
    <source>
        <dbReference type="ARBA" id="ARBA00004606"/>
    </source>
</evidence>
<keyword evidence="6" id="KW-0735">Signal-anchor</keyword>
<keyword evidence="6" id="KW-0812">Transmembrane</keyword>
<dbReference type="SUPFAM" id="SSF53448">
    <property type="entry name" value="Nucleotide-diphospho-sugar transferases"/>
    <property type="match status" value="1"/>
</dbReference>
<evidence type="ECO:0000256" key="2">
    <source>
        <dbReference type="ARBA" id="ARBA00004877"/>
    </source>
</evidence>
<dbReference type="InterPro" id="IPR050748">
    <property type="entry name" value="Glycosyltrans_8_dom-fam"/>
</dbReference>
<dbReference type="InterPro" id="IPR002495">
    <property type="entry name" value="Glyco_trans_8"/>
</dbReference>
<accession>A0A0B2QPE4</accession>
<organism evidence="8">
    <name type="scientific">Glycine soja</name>
    <name type="common">Wild soybean</name>
    <dbReference type="NCBI Taxonomy" id="3848"/>
    <lineage>
        <taxon>Eukaryota</taxon>
        <taxon>Viridiplantae</taxon>
        <taxon>Streptophyta</taxon>
        <taxon>Embryophyta</taxon>
        <taxon>Tracheophyta</taxon>
        <taxon>Spermatophyta</taxon>
        <taxon>Magnoliopsida</taxon>
        <taxon>eudicotyledons</taxon>
        <taxon>Gunneridae</taxon>
        <taxon>Pentapetalae</taxon>
        <taxon>rosids</taxon>
        <taxon>fabids</taxon>
        <taxon>Fabales</taxon>
        <taxon>Fabaceae</taxon>
        <taxon>Papilionoideae</taxon>
        <taxon>50 kb inversion clade</taxon>
        <taxon>NPAAA clade</taxon>
        <taxon>indigoferoid/millettioid clade</taxon>
        <taxon>Phaseoleae</taxon>
        <taxon>Glycine</taxon>
        <taxon>Glycine subgen. Soja</taxon>
    </lineage>
</organism>
<dbReference type="EC" id="2.4.1.-" evidence="7"/>
<evidence type="ECO:0000256" key="4">
    <source>
        <dbReference type="ARBA" id="ARBA00022676"/>
    </source>
</evidence>
<comment type="pathway">
    <text evidence="2">Glycan metabolism; pectin biosynthesis.</text>
</comment>
<comment type="similarity">
    <text evidence="3 7">Belongs to the glycosyltransferase 8 family.</text>
</comment>
<name>A0A0B2QPE4_GLYSO</name>
<dbReference type="PANTHER" id="PTHR13778">
    <property type="entry name" value="GLYCOSYLTRANSFERASE 8 DOMAIN-CONTAINING PROTEIN"/>
    <property type="match status" value="1"/>
</dbReference>
<keyword evidence="4" id="KW-0328">Glycosyltransferase</keyword>
<sequence>MTLNTNYLRDTMTTVFSMLQHSTCPENLAFHFLSAHDDAPELFSSINSTFFYLKMKIYRFDSNRVRNKISKSIRQALDQPLNYPKIYLADTIPEDVKRVIYLDSDLVVVDDIAKLYGVDMKSQGAVRGAVRKHTDRRCNPGNNNMLW</sequence>
<dbReference type="Pfam" id="PF01501">
    <property type="entry name" value="Glyco_transf_8"/>
    <property type="match status" value="1"/>
</dbReference>
<dbReference type="PANTHER" id="PTHR13778:SF54">
    <property type="entry name" value="GALACTURONOSYLTRANSFERASE-LIKE 4-RELATED"/>
    <property type="match status" value="1"/>
</dbReference>
<dbReference type="GO" id="GO:0016757">
    <property type="term" value="F:glycosyltransferase activity"/>
    <property type="evidence" value="ECO:0007669"/>
    <property type="project" value="UniProtKB-KW"/>
</dbReference>